<proteinExistence type="predicted"/>
<dbReference type="Proteomes" id="UP001233172">
    <property type="component" value="Unassembled WGS sequence"/>
</dbReference>
<reference evidence="1" key="1">
    <citation type="journal article" date="2023" name="PLoS Negl. Trop. Dis.">
        <title>A genome sequence for Biomphalaria pfeifferi, the major vector snail for the human-infecting parasite Schistosoma mansoni.</title>
        <authorList>
            <person name="Bu L."/>
            <person name="Lu L."/>
            <person name="Laidemitt M.R."/>
            <person name="Zhang S.M."/>
            <person name="Mutuku M."/>
            <person name="Mkoji G."/>
            <person name="Steinauer M."/>
            <person name="Loker E.S."/>
        </authorList>
    </citation>
    <scope>NUCLEOTIDE SEQUENCE</scope>
    <source>
        <strain evidence="1">KasaAsao</strain>
    </source>
</reference>
<dbReference type="EMBL" id="JASAOG010000027">
    <property type="protein sequence ID" value="KAK0061984.1"/>
    <property type="molecule type" value="Genomic_DNA"/>
</dbReference>
<reference evidence="1" key="2">
    <citation type="submission" date="2023-04" db="EMBL/GenBank/DDBJ databases">
        <authorList>
            <person name="Bu L."/>
            <person name="Lu L."/>
            <person name="Laidemitt M.R."/>
            <person name="Zhang S.M."/>
            <person name="Mutuku M."/>
            <person name="Mkoji G."/>
            <person name="Steinauer M."/>
            <person name="Loker E.S."/>
        </authorList>
    </citation>
    <scope>NUCLEOTIDE SEQUENCE</scope>
    <source>
        <strain evidence="1">KasaAsao</strain>
        <tissue evidence="1">Whole Snail</tissue>
    </source>
</reference>
<keyword evidence="2" id="KW-1185">Reference proteome</keyword>
<evidence type="ECO:0000313" key="2">
    <source>
        <dbReference type="Proteomes" id="UP001233172"/>
    </source>
</evidence>
<comment type="caution">
    <text evidence="1">The sequence shown here is derived from an EMBL/GenBank/DDBJ whole genome shotgun (WGS) entry which is preliminary data.</text>
</comment>
<accession>A0AAD8FG69</accession>
<organism evidence="1 2">
    <name type="scientific">Biomphalaria pfeifferi</name>
    <name type="common">Bloodfluke planorb</name>
    <name type="synonym">Freshwater snail</name>
    <dbReference type="NCBI Taxonomy" id="112525"/>
    <lineage>
        <taxon>Eukaryota</taxon>
        <taxon>Metazoa</taxon>
        <taxon>Spiralia</taxon>
        <taxon>Lophotrochozoa</taxon>
        <taxon>Mollusca</taxon>
        <taxon>Gastropoda</taxon>
        <taxon>Heterobranchia</taxon>
        <taxon>Euthyneura</taxon>
        <taxon>Panpulmonata</taxon>
        <taxon>Hygrophila</taxon>
        <taxon>Lymnaeoidea</taxon>
        <taxon>Planorbidae</taxon>
        <taxon>Biomphalaria</taxon>
    </lineage>
</organism>
<gene>
    <name evidence="1" type="ORF">Bpfe_008477</name>
</gene>
<sequence length="145" mass="15881">MDPNPECDINACCVSNLKPARCLSKCYSSFKIETTPGSERNSNTIKSLQSCGILFDKQTLSPAPLTRSNLNLAPPKFEDEGEPTTSLSVLPYNKLRLSNIYSPLDGTSDDLFSEMSDSLQLQDDSLLKSVDCFSFPSSENKGKIS</sequence>
<protein>
    <submittedName>
        <fullName evidence="1">Uncharacterized protein</fullName>
    </submittedName>
</protein>
<dbReference type="AlphaFoldDB" id="A0AAD8FG69"/>
<evidence type="ECO:0000313" key="1">
    <source>
        <dbReference type="EMBL" id="KAK0061984.1"/>
    </source>
</evidence>
<name>A0AAD8FG69_BIOPF</name>